<dbReference type="PANTHER" id="PTHR30121:SF11">
    <property type="entry name" value="AAA+ ATPASE DOMAIN-CONTAINING PROTEIN"/>
    <property type="match status" value="1"/>
</dbReference>
<dbReference type="AlphaFoldDB" id="A0A975H9S6"/>
<evidence type="ECO:0000313" key="3">
    <source>
        <dbReference type="Proteomes" id="UP000663920"/>
    </source>
</evidence>
<proteinExistence type="predicted"/>
<dbReference type="GO" id="GO:0003677">
    <property type="term" value="F:DNA binding"/>
    <property type="evidence" value="ECO:0007669"/>
    <property type="project" value="UniProtKB-KW"/>
</dbReference>
<sequence>MKLSLVEQATINFYEFDYKGRGYYHFPFCVEIEPPFNPFSHYQILNNYPQNYDDGKVPSYFKQLTTLFSSKEKELKVEDKPFLPKQVTSKPTLIGLEISFPKRPYIDKTLFVELLNILCYTESNISFEIIGTFEKVTIQIVCSEKDKMRVESHFKAYFSSILLNEINALELPFNNYDDIAICDFGLEEEFMRTIETPQNFSIDSLTSVFATLENLQQGDVVVYQVLFKGVLNSWSKSIINSVSDSQGNSFFMDAPEMLQVAKNKVSKPLFAVVVRLATQSLLKERAQYLASEIIRTISTFSKSEFNRLIPLSNEGYKYQHHVENLFYRQSNRLGMLLNTEELVSLVHYPNESVISSKLGFTDEKTKKAPQIVLLDTKGCCIGINSHQQEKQNVYLNKEQKLKHIHIIGATGVGKSTLIANMVLDDIVKGNGIALFDPHGDICNDILLRIPAHRKEDVIIIDPSDSEFPIGFNLLHATTDAEKIVLSSDLVSAFKRHATAWGDNMTAVLSNAINAFLESNTGGTLIELKRFLIEEKFRNSFLENVDDNSIHYYWQNEYPMVKKGIAPLLTRIDTFLRPKIIRYMLAQKRGIDFKECIENKKIVLLKLSQGLIGEDNSYLLGSIFISKFNQVALSRQSISKEKRHPFYIYMDEFQNFITPSITSMLSGVRKYGIGLVLAHQELSQIEESKILNSVISNPFTRICYRLGDNDARKLESGFSFFEQNDLQSLGTGQVIMRVGSSANDFSLTTPKLTENINSEIKKFIVDNTRNKYTKNRSEIKKLLDNLLPKITKKSLDKKDEEKFTQTEKEKNINVIPIPVPTSVIEETEIIPSEIKIEKPTTPFEKQKEIYLEQAEEQEVLRQHRSLQYFVKTMAVQRGFKATLEEETNNGGRVDVGLLKDDIRIAIEISVTNTVDYEVQNIQKCIDNGYSLVYMISNNEKHLQNIKEQSFKIISKKLHSKIHFFPSEELSLYLEALNPTSITKEKRVRGYRVKVNYKTEDVDINKQKSIANIIMDALRKK</sequence>
<evidence type="ECO:0000259" key="1">
    <source>
        <dbReference type="Pfam" id="PF10412"/>
    </source>
</evidence>
<dbReference type="InterPro" id="IPR027417">
    <property type="entry name" value="P-loop_NTPase"/>
</dbReference>
<evidence type="ECO:0000313" key="2">
    <source>
        <dbReference type="EMBL" id="QTE23280.1"/>
    </source>
</evidence>
<dbReference type="InterPro" id="IPR051162">
    <property type="entry name" value="T4SS_component"/>
</dbReference>
<dbReference type="EMBL" id="CP071869">
    <property type="protein sequence ID" value="QTE23280.1"/>
    <property type="molecule type" value="Genomic_DNA"/>
</dbReference>
<name>A0A975H9S6_9FLAO</name>
<gene>
    <name evidence="2" type="ORF">J3359_03110</name>
</gene>
<dbReference type="Gene3D" id="3.40.50.300">
    <property type="entry name" value="P-loop containing nucleotide triphosphate hydrolases"/>
    <property type="match status" value="2"/>
</dbReference>
<keyword evidence="3" id="KW-1185">Reference proteome</keyword>
<dbReference type="RefSeq" id="WP_208079291.1">
    <property type="nucleotide sequence ID" value="NZ_CP071869.1"/>
</dbReference>
<reference evidence="2 3" key="1">
    <citation type="submission" date="2021-03" db="EMBL/GenBank/DDBJ databases">
        <title>Complete genome of Polaribacter_sp.SM13.</title>
        <authorList>
            <person name="Jeong S.W."/>
            <person name="Bae J.W."/>
        </authorList>
    </citation>
    <scope>NUCLEOTIDE SEQUENCE [LARGE SCALE GENOMIC DNA]</scope>
    <source>
        <strain evidence="2 3">SM13</strain>
    </source>
</reference>
<dbReference type="KEGG" id="pcea:J3359_03110"/>
<accession>A0A975H9S6</accession>
<feature type="domain" description="Type IV secretion system coupling protein TraD DNA-binding" evidence="1">
    <location>
        <begin position="395"/>
        <end position="712"/>
    </location>
</feature>
<dbReference type="InterPro" id="IPR019476">
    <property type="entry name" value="T4SS_TraD_DNA-bd"/>
</dbReference>
<keyword evidence="2" id="KW-0238">DNA-binding</keyword>
<protein>
    <submittedName>
        <fullName evidence="2">Type IV secretion system DNA-binding domain-containing protein</fullName>
    </submittedName>
</protein>
<dbReference type="Pfam" id="PF10412">
    <property type="entry name" value="TrwB_AAD_bind"/>
    <property type="match status" value="1"/>
</dbReference>
<organism evidence="2 3">
    <name type="scientific">Polaribacter cellanae</name>
    <dbReference type="NCBI Taxonomy" id="2818493"/>
    <lineage>
        <taxon>Bacteria</taxon>
        <taxon>Pseudomonadati</taxon>
        <taxon>Bacteroidota</taxon>
        <taxon>Flavobacteriia</taxon>
        <taxon>Flavobacteriales</taxon>
        <taxon>Flavobacteriaceae</taxon>
    </lineage>
</organism>
<dbReference type="SUPFAM" id="SSF52540">
    <property type="entry name" value="P-loop containing nucleoside triphosphate hydrolases"/>
    <property type="match status" value="1"/>
</dbReference>
<dbReference type="CDD" id="cd01127">
    <property type="entry name" value="TrwB_TraG_TraD_VirD4"/>
    <property type="match status" value="1"/>
</dbReference>
<dbReference type="Proteomes" id="UP000663920">
    <property type="component" value="Chromosome"/>
</dbReference>
<dbReference type="PANTHER" id="PTHR30121">
    <property type="entry name" value="UNCHARACTERIZED PROTEIN YJGR-RELATED"/>
    <property type="match status" value="1"/>
</dbReference>